<dbReference type="GeneID" id="119724369"/>
<dbReference type="GO" id="GO:0000145">
    <property type="term" value="C:exocyst"/>
    <property type="evidence" value="ECO:0007669"/>
    <property type="project" value="InterPro"/>
</dbReference>
<dbReference type="PANTHER" id="PTHR21292">
    <property type="entry name" value="EXOCYST COMPLEX COMPONENT SEC6-RELATED"/>
    <property type="match status" value="1"/>
</dbReference>
<accession>A0A913ZIY4</accession>
<evidence type="ECO:0000313" key="5">
    <source>
        <dbReference type="Proteomes" id="UP000887568"/>
    </source>
</evidence>
<evidence type="ECO:0000256" key="3">
    <source>
        <dbReference type="ARBA" id="ARBA00022483"/>
    </source>
</evidence>
<keyword evidence="3" id="KW-0268">Exocytosis</keyword>
<sequence length="736" mass="86000">MNEEDFSKAEIDAIEAACKRIENMMKRPDQLERVEQIRRREARKKASVEARLKTAMQSQLDGVRTGLTQLQSALAGIREVRTWIQEVDGKYRECAELSSKLGEVKEVAQQHSQLAAAVENLKHIFTVPENIVKTEKYINEERLLAAHKGLMELESSRDDLLYELHKHPSDNPTDDHLLKQYFSEVERLSEMLFRQLKLAMHRVLNAARENPAMVVTALRIIEREERIDKKMLDREKMAGFKAPGRPKEWKRKCMEELKHLALVRIEGSQLEDRTIDKMWLVRHLELIRQNMVGDLKVIKFLLVPCFPPRYNIFDHFVGMYQECLNSHLQDMIYEELEPNEIISLLTWLNEYRGPMMMSHIELGIDIKKLPPLLPPRIVEDLQQQYLKTLHTNIQKWMSNALQSDVKDWHSDAEPDADGEGYFRTQLPVIIFQMIEQNLQVSNQISTDLTTKVVLLCIEELQLFIDTYKGAIQSYKLKHQADRSQPRNYFQYMVAVVNNFMLFIEFTKQLEKRHLNLPEDEASSTTFVQNLVDSFHRLSMDCMGDLIGEMFMDLQPHFHQLISRTWLQVQASAAIDTVCVTIEDYYRDFLHLKKNFFEPLVRQLETKVVAEYIKALVEKRMTFRSYEERKTAADRIVKESEQIEALFERILKREERSPCEVIPMLAEVIKLMDTSLLSLEISTLVNKYADIRTDHLVNLLVMRGDMSVSNARQAIEDVLGEDSSRKKTPRTIFSLVK</sequence>
<evidence type="ECO:0000256" key="2">
    <source>
        <dbReference type="ARBA" id="ARBA00022448"/>
    </source>
</evidence>
<dbReference type="OrthoDB" id="10047020at2759"/>
<dbReference type="Proteomes" id="UP000887568">
    <property type="component" value="Unplaced"/>
</dbReference>
<comment type="similarity">
    <text evidence="1">Belongs to the SEC6 family.</text>
</comment>
<dbReference type="CTD" id="11336"/>
<dbReference type="InterPro" id="IPR010326">
    <property type="entry name" value="EXOC3/Sec6"/>
</dbReference>
<dbReference type="FunFam" id="1.10.357.70:FF:000001">
    <property type="entry name" value="Exocyst complex component 3"/>
    <property type="match status" value="1"/>
</dbReference>
<dbReference type="Gene3D" id="1.10.357.50">
    <property type="match status" value="1"/>
</dbReference>
<dbReference type="OMA" id="MNIGPKT"/>
<dbReference type="InterPro" id="IPR042532">
    <property type="entry name" value="EXOC3/Sec6_C"/>
</dbReference>
<evidence type="ECO:0000313" key="4">
    <source>
        <dbReference type="EnsemblMetazoa" id="XP_038051319.1"/>
    </source>
</evidence>
<evidence type="ECO:0000256" key="1">
    <source>
        <dbReference type="ARBA" id="ARBA00009447"/>
    </source>
</evidence>
<name>A0A913ZIY4_PATMI</name>
<keyword evidence="5" id="KW-1185">Reference proteome</keyword>
<proteinExistence type="inferred from homology"/>
<organism evidence="4 5">
    <name type="scientific">Patiria miniata</name>
    <name type="common">Bat star</name>
    <name type="synonym">Asterina miniata</name>
    <dbReference type="NCBI Taxonomy" id="46514"/>
    <lineage>
        <taxon>Eukaryota</taxon>
        <taxon>Metazoa</taxon>
        <taxon>Echinodermata</taxon>
        <taxon>Eleutherozoa</taxon>
        <taxon>Asterozoa</taxon>
        <taxon>Asteroidea</taxon>
        <taxon>Valvatacea</taxon>
        <taxon>Valvatida</taxon>
        <taxon>Asterinidae</taxon>
        <taxon>Patiria</taxon>
    </lineage>
</organism>
<dbReference type="PANTHER" id="PTHR21292:SF1">
    <property type="entry name" value="EXOCYST COMPLEX COMPONENT 3"/>
    <property type="match status" value="1"/>
</dbReference>
<reference evidence="4" key="1">
    <citation type="submission" date="2022-11" db="UniProtKB">
        <authorList>
            <consortium name="EnsemblMetazoa"/>
        </authorList>
    </citation>
    <scope>IDENTIFICATION</scope>
</reference>
<evidence type="ECO:0008006" key="6">
    <source>
        <dbReference type="Google" id="ProtNLM"/>
    </source>
</evidence>
<dbReference type="RefSeq" id="XP_038051319.1">
    <property type="nucleotide sequence ID" value="XM_038195391.1"/>
</dbReference>
<dbReference type="AlphaFoldDB" id="A0A913ZIY4"/>
<protein>
    <recommendedName>
        <fullName evidence="6">Exocyst complex component Sec6</fullName>
    </recommendedName>
</protein>
<dbReference type="Gene3D" id="1.10.357.70">
    <property type="entry name" value="Exocyst complex component Sec6, C-terminal domain"/>
    <property type="match status" value="1"/>
</dbReference>
<dbReference type="Pfam" id="PF06046">
    <property type="entry name" value="Sec6"/>
    <property type="match status" value="1"/>
</dbReference>
<dbReference type="GO" id="GO:0051601">
    <property type="term" value="P:exocyst localization"/>
    <property type="evidence" value="ECO:0007669"/>
    <property type="project" value="TreeGrafter"/>
</dbReference>
<dbReference type="GO" id="GO:0006887">
    <property type="term" value="P:exocytosis"/>
    <property type="evidence" value="ECO:0007669"/>
    <property type="project" value="UniProtKB-KW"/>
</dbReference>
<keyword evidence="2" id="KW-0813">Transport</keyword>
<dbReference type="GO" id="GO:0000149">
    <property type="term" value="F:SNARE binding"/>
    <property type="evidence" value="ECO:0007669"/>
    <property type="project" value="TreeGrafter"/>
</dbReference>
<dbReference type="EnsemblMetazoa" id="XM_038195391.1">
    <property type="protein sequence ID" value="XP_038051319.1"/>
    <property type="gene ID" value="LOC119724369"/>
</dbReference>